<keyword evidence="10" id="KW-0812">Transmembrane</keyword>
<dbReference type="FunFam" id="1.10.630.10:FF:000126">
    <property type="entry name" value="Predicted protein"/>
    <property type="match status" value="1"/>
</dbReference>
<keyword evidence="3 8" id="KW-0349">Heme</keyword>
<protein>
    <recommendedName>
        <fullName evidence="13">Cytochrome P450</fullName>
    </recommendedName>
</protein>
<evidence type="ECO:0000256" key="8">
    <source>
        <dbReference type="PIRSR" id="PIRSR602401-1"/>
    </source>
</evidence>
<evidence type="ECO:0000256" key="6">
    <source>
        <dbReference type="ARBA" id="ARBA00023004"/>
    </source>
</evidence>
<feature type="transmembrane region" description="Helical" evidence="10">
    <location>
        <begin position="12"/>
        <end position="29"/>
    </location>
</feature>
<dbReference type="Gene3D" id="1.10.630.10">
    <property type="entry name" value="Cytochrome P450"/>
    <property type="match status" value="1"/>
</dbReference>
<keyword evidence="5 9" id="KW-0560">Oxidoreductase</keyword>
<evidence type="ECO:0000256" key="5">
    <source>
        <dbReference type="ARBA" id="ARBA00023002"/>
    </source>
</evidence>
<dbReference type="SUPFAM" id="SSF48264">
    <property type="entry name" value="Cytochrome P450"/>
    <property type="match status" value="1"/>
</dbReference>
<feature type="binding site" description="axial binding residue" evidence="8">
    <location>
        <position position="447"/>
    </location>
    <ligand>
        <name>heme</name>
        <dbReference type="ChEBI" id="CHEBI:30413"/>
    </ligand>
    <ligandPart>
        <name>Fe</name>
        <dbReference type="ChEBI" id="CHEBI:18248"/>
    </ligandPart>
</feature>
<comment type="caution">
    <text evidence="11">The sequence shown here is derived from an EMBL/GenBank/DDBJ whole genome shotgun (WGS) entry which is preliminary data.</text>
</comment>
<dbReference type="InterPro" id="IPR017972">
    <property type="entry name" value="Cyt_P450_CS"/>
</dbReference>
<evidence type="ECO:0000256" key="7">
    <source>
        <dbReference type="ARBA" id="ARBA00023033"/>
    </source>
</evidence>
<evidence type="ECO:0000313" key="12">
    <source>
        <dbReference type="Proteomes" id="UP001229421"/>
    </source>
</evidence>
<dbReference type="GO" id="GO:0016705">
    <property type="term" value="F:oxidoreductase activity, acting on paired donors, with incorporation or reduction of molecular oxygen"/>
    <property type="evidence" value="ECO:0007669"/>
    <property type="project" value="InterPro"/>
</dbReference>
<evidence type="ECO:0000313" key="11">
    <source>
        <dbReference type="EMBL" id="KAK1431053.1"/>
    </source>
</evidence>
<dbReference type="GO" id="GO:0004497">
    <property type="term" value="F:monooxygenase activity"/>
    <property type="evidence" value="ECO:0007669"/>
    <property type="project" value="UniProtKB-KW"/>
</dbReference>
<dbReference type="Proteomes" id="UP001229421">
    <property type="component" value="Unassembled WGS sequence"/>
</dbReference>
<dbReference type="Pfam" id="PF00067">
    <property type="entry name" value="p450"/>
    <property type="match status" value="1"/>
</dbReference>
<reference evidence="11" key="1">
    <citation type="journal article" date="2023" name="bioRxiv">
        <title>Improved chromosome-level genome assembly for marigold (Tagetes erecta).</title>
        <authorList>
            <person name="Jiang F."/>
            <person name="Yuan L."/>
            <person name="Wang S."/>
            <person name="Wang H."/>
            <person name="Xu D."/>
            <person name="Wang A."/>
            <person name="Fan W."/>
        </authorList>
    </citation>
    <scope>NUCLEOTIDE SEQUENCE</scope>
    <source>
        <strain evidence="11">WSJ</strain>
        <tissue evidence="11">Leaf</tissue>
    </source>
</reference>
<keyword evidence="10" id="KW-1133">Transmembrane helix</keyword>
<sequence>MDLTSFVRDCNLLSPLYISLALFIILVTIKQTKLYYSKSIKNLPPSPPQWPIIGNLHQVGDRPHVSMANLAKKYGPLMSLRFGEKLFVVASSPAAAIGVLKTHDQLLSARAVPPAFKQPHLQPHSLVWSECNQTWKTLKALCRTEVFSPKALEAQSKLRSEKISQLLDFLRKKQGEVIDIEDVVFTTMFNTLSSIILGKDLFDLNEEHGTCVGLKESLHKLIEYAGGTNDMGSFYPMIERFDLQGIRRETKKQYDKTFSFWEDIIEERRAQVNSSAWSSEEAHTFLDRLLEKQFSNNQINELVTDLFAPGSNTTTSVVVWAMSELVRHPDVVSKIEEEMKKEIDSNEITIFHLSKLTYLHACMKEVFRLHPPVPFLIPHMAVETCEVMSYKIPKNATIFVNVWAMGQDTQIWDDPLSFKPERFIGSKLDYIGHDFEFIPFGSGRRMCPGMPFGASSVELIIASLIREFTWALPNDDDPTKLDMNDKFGIALKRKKPLKLIFKQKKRISTLN</sequence>
<dbReference type="PROSITE" id="PS00086">
    <property type="entry name" value="CYTOCHROME_P450"/>
    <property type="match status" value="1"/>
</dbReference>
<organism evidence="11 12">
    <name type="scientific">Tagetes erecta</name>
    <name type="common">African marigold</name>
    <dbReference type="NCBI Taxonomy" id="13708"/>
    <lineage>
        <taxon>Eukaryota</taxon>
        <taxon>Viridiplantae</taxon>
        <taxon>Streptophyta</taxon>
        <taxon>Embryophyta</taxon>
        <taxon>Tracheophyta</taxon>
        <taxon>Spermatophyta</taxon>
        <taxon>Magnoliopsida</taxon>
        <taxon>eudicotyledons</taxon>
        <taxon>Gunneridae</taxon>
        <taxon>Pentapetalae</taxon>
        <taxon>asterids</taxon>
        <taxon>campanulids</taxon>
        <taxon>Asterales</taxon>
        <taxon>Asteraceae</taxon>
        <taxon>Asteroideae</taxon>
        <taxon>Heliantheae alliance</taxon>
        <taxon>Tageteae</taxon>
        <taxon>Tagetes</taxon>
    </lineage>
</organism>
<dbReference type="PANTHER" id="PTHR47950:SF49">
    <property type="entry name" value="CYTOCHROME P450"/>
    <property type="match status" value="1"/>
</dbReference>
<dbReference type="PRINTS" id="PR00463">
    <property type="entry name" value="EP450I"/>
</dbReference>
<evidence type="ECO:0000256" key="3">
    <source>
        <dbReference type="ARBA" id="ARBA00022617"/>
    </source>
</evidence>
<proteinExistence type="inferred from homology"/>
<dbReference type="InterPro" id="IPR002401">
    <property type="entry name" value="Cyt_P450_E_grp-I"/>
</dbReference>
<gene>
    <name evidence="11" type="ORF">QVD17_14256</name>
</gene>
<keyword evidence="6 8" id="KW-0408">Iron</keyword>
<keyword evidence="7 9" id="KW-0503">Monooxygenase</keyword>
<accession>A0AAD8KXZ8</accession>
<evidence type="ECO:0000256" key="10">
    <source>
        <dbReference type="SAM" id="Phobius"/>
    </source>
</evidence>
<keyword evidence="4 8" id="KW-0479">Metal-binding</keyword>
<name>A0AAD8KXZ8_TARER</name>
<dbReference type="PANTHER" id="PTHR47950">
    <property type="entry name" value="CYTOCHROME P450, FAMILY 76, SUBFAMILY C, POLYPEPTIDE 5-RELATED"/>
    <property type="match status" value="1"/>
</dbReference>
<dbReference type="GO" id="GO:0020037">
    <property type="term" value="F:heme binding"/>
    <property type="evidence" value="ECO:0007669"/>
    <property type="project" value="InterPro"/>
</dbReference>
<comment type="cofactor">
    <cofactor evidence="1 8">
        <name>heme</name>
        <dbReference type="ChEBI" id="CHEBI:30413"/>
    </cofactor>
</comment>
<comment type="similarity">
    <text evidence="2 9">Belongs to the cytochrome P450 family.</text>
</comment>
<evidence type="ECO:0000256" key="4">
    <source>
        <dbReference type="ARBA" id="ARBA00022723"/>
    </source>
</evidence>
<keyword evidence="10" id="KW-0472">Membrane</keyword>
<dbReference type="PRINTS" id="PR00385">
    <property type="entry name" value="P450"/>
</dbReference>
<dbReference type="EMBL" id="JAUHHV010000003">
    <property type="protein sequence ID" value="KAK1431053.1"/>
    <property type="molecule type" value="Genomic_DNA"/>
</dbReference>
<dbReference type="InterPro" id="IPR036396">
    <property type="entry name" value="Cyt_P450_sf"/>
</dbReference>
<dbReference type="GO" id="GO:0005506">
    <property type="term" value="F:iron ion binding"/>
    <property type="evidence" value="ECO:0007669"/>
    <property type="project" value="InterPro"/>
</dbReference>
<evidence type="ECO:0000256" key="9">
    <source>
        <dbReference type="RuleBase" id="RU000461"/>
    </source>
</evidence>
<dbReference type="AlphaFoldDB" id="A0AAD8KXZ8"/>
<evidence type="ECO:0008006" key="13">
    <source>
        <dbReference type="Google" id="ProtNLM"/>
    </source>
</evidence>
<evidence type="ECO:0000256" key="2">
    <source>
        <dbReference type="ARBA" id="ARBA00010617"/>
    </source>
</evidence>
<dbReference type="InterPro" id="IPR001128">
    <property type="entry name" value="Cyt_P450"/>
</dbReference>
<evidence type="ECO:0000256" key="1">
    <source>
        <dbReference type="ARBA" id="ARBA00001971"/>
    </source>
</evidence>
<keyword evidence="12" id="KW-1185">Reference proteome</keyword>